<evidence type="ECO:0000313" key="7">
    <source>
        <dbReference type="Proteomes" id="UP001168642"/>
    </source>
</evidence>
<dbReference type="PANTHER" id="PTHR43774:SF1">
    <property type="entry name" value="PEPTIDE METHIONINE SULFOXIDE REDUCTASE MSRA 2"/>
    <property type="match status" value="1"/>
</dbReference>
<dbReference type="EC" id="1.8.4.11" evidence="4"/>
<evidence type="ECO:0000313" key="6">
    <source>
        <dbReference type="EMBL" id="MDO3694651.1"/>
    </source>
</evidence>
<evidence type="ECO:0000256" key="3">
    <source>
        <dbReference type="ARBA" id="ARBA00048782"/>
    </source>
</evidence>
<evidence type="ECO:0000256" key="4">
    <source>
        <dbReference type="HAMAP-Rule" id="MF_01401"/>
    </source>
</evidence>
<dbReference type="RefSeq" id="WP_302883909.1">
    <property type="nucleotide sequence ID" value="NZ_JAUMIT010000003.1"/>
</dbReference>
<gene>
    <name evidence="4 6" type="primary">msrA</name>
    <name evidence="6" type="ORF">QVZ41_07305</name>
</gene>
<keyword evidence="1 4" id="KW-0560">Oxidoreductase</keyword>
<dbReference type="SUPFAM" id="SSF55068">
    <property type="entry name" value="Peptide methionine sulfoxide reductase"/>
    <property type="match status" value="1"/>
</dbReference>
<dbReference type="HAMAP" id="MF_01401">
    <property type="entry name" value="MsrA"/>
    <property type="match status" value="1"/>
</dbReference>
<dbReference type="Pfam" id="PF01625">
    <property type="entry name" value="PMSR"/>
    <property type="match status" value="1"/>
</dbReference>
<feature type="domain" description="Peptide methionine sulphoxide reductase MsrA" evidence="5">
    <location>
        <begin position="30"/>
        <end position="175"/>
    </location>
</feature>
<comment type="caution">
    <text evidence="6">The sequence shown here is derived from an EMBL/GenBank/DDBJ whole genome shotgun (WGS) entry which is preliminary data.</text>
</comment>
<accession>A0ABT8VRQ4</accession>
<proteinExistence type="inferred from homology"/>
<dbReference type="InterPro" id="IPR036509">
    <property type="entry name" value="Met_Sox_Rdtase_MsrA_sf"/>
</dbReference>
<keyword evidence="7" id="KW-1185">Reference proteome</keyword>
<comment type="catalytic activity">
    <reaction evidence="3 4">
        <text>[thioredoxin]-disulfide + L-methionine + H2O = L-methionine (S)-S-oxide + [thioredoxin]-dithiol</text>
        <dbReference type="Rhea" id="RHEA:19993"/>
        <dbReference type="Rhea" id="RHEA-COMP:10698"/>
        <dbReference type="Rhea" id="RHEA-COMP:10700"/>
        <dbReference type="ChEBI" id="CHEBI:15377"/>
        <dbReference type="ChEBI" id="CHEBI:29950"/>
        <dbReference type="ChEBI" id="CHEBI:50058"/>
        <dbReference type="ChEBI" id="CHEBI:57844"/>
        <dbReference type="ChEBI" id="CHEBI:58772"/>
        <dbReference type="EC" id="1.8.4.11"/>
    </reaction>
</comment>
<organism evidence="6 7">
    <name type="scientific">Wenyingzhuangia gilva</name>
    <dbReference type="NCBI Taxonomy" id="3057677"/>
    <lineage>
        <taxon>Bacteria</taxon>
        <taxon>Pseudomonadati</taxon>
        <taxon>Bacteroidota</taxon>
        <taxon>Flavobacteriia</taxon>
        <taxon>Flavobacteriales</taxon>
        <taxon>Flavobacteriaceae</taxon>
        <taxon>Wenyingzhuangia</taxon>
    </lineage>
</organism>
<dbReference type="NCBIfam" id="TIGR00401">
    <property type="entry name" value="msrA"/>
    <property type="match status" value="1"/>
</dbReference>
<comment type="function">
    <text evidence="4">Has an important function as a repair enzyme for proteins that have been inactivated by oxidation. Catalyzes the reversible oxidation-reduction of methionine sulfoxide in proteins to methionine.</text>
</comment>
<dbReference type="GO" id="GO:0008113">
    <property type="term" value="F:peptide-methionine (S)-S-oxide reductase activity"/>
    <property type="evidence" value="ECO:0007669"/>
    <property type="project" value="UniProtKB-EC"/>
</dbReference>
<dbReference type="EMBL" id="JAUMIT010000003">
    <property type="protein sequence ID" value="MDO3694651.1"/>
    <property type="molecule type" value="Genomic_DNA"/>
</dbReference>
<evidence type="ECO:0000259" key="5">
    <source>
        <dbReference type="Pfam" id="PF01625"/>
    </source>
</evidence>
<comment type="similarity">
    <text evidence="4">Belongs to the MsrA Met sulfoxide reductase family.</text>
</comment>
<reference evidence="6" key="1">
    <citation type="submission" date="2023-07" db="EMBL/GenBank/DDBJ databases">
        <title>Wenyingzhuangia sp. chi5 genome sequencing and assembly.</title>
        <authorList>
            <person name="Park S."/>
        </authorList>
    </citation>
    <scope>NUCLEOTIDE SEQUENCE</scope>
    <source>
        <strain evidence="6">Chi5</strain>
    </source>
</reference>
<evidence type="ECO:0000256" key="2">
    <source>
        <dbReference type="ARBA" id="ARBA00047806"/>
    </source>
</evidence>
<protein>
    <recommendedName>
        <fullName evidence="4">Peptide methionine sulfoxide reductase MsrA</fullName>
        <shortName evidence="4">Protein-methionine-S-oxide reductase</shortName>
        <ecNumber evidence="4">1.8.4.11</ecNumber>
    </recommendedName>
    <alternativeName>
        <fullName evidence="4">Peptide-methionine (S)-S-oxide reductase</fullName>
        <shortName evidence="4">Peptide Met(O) reductase</shortName>
    </alternativeName>
</protein>
<comment type="catalytic activity">
    <reaction evidence="2 4">
        <text>L-methionyl-[protein] + [thioredoxin]-disulfide + H2O = L-methionyl-(S)-S-oxide-[protein] + [thioredoxin]-dithiol</text>
        <dbReference type="Rhea" id="RHEA:14217"/>
        <dbReference type="Rhea" id="RHEA-COMP:10698"/>
        <dbReference type="Rhea" id="RHEA-COMP:10700"/>
        <dbReference type="Rhea" id="RHEA-COMP:12313"/>
        <dbReference type="Rhea" id="RHEA-COMP:12315"/>
        <dbReference type="ChEBI" id="CHEBI:15377"/>
        <dbReference type="ChEBI" id="CHEBI:16044"/>
        <dbReference type="ChEBI" id="CHEBI:29950"/>
        <dbReference type="ChEBI" id="CHEBI:44120"/>
        <dbReference type="ChEBI" id="CHEBI:50058"/>
        <dbReference type="EC" id="1.8.4.11"/>
    </reaction>
</comment>
<dbReference type="Proteomes" id="UP001168642">
    <property type="component" value="Unassembled WGS sequence"/>
</dbReference>
<evidence type="ECO:0000256" key="1">
    <source>
        <dbReference type="ARBA" id="ARBA00023002"/>
    </source>
</evidence>
<dbReference type="InterPro" id="IPR002569">
    <property type="entry name" value="Met_Sox_Rdtase_MsrA_dom"/>
</dbReference>
<name>A0ABT8VRQ4_9FLAO</name>
<dbReference type="PANTHER" id="PTHR43774">
    <property type="entry name" value="PEPTIDE METHIONINE SULFOXIDE REDUCTASE"/>
    <property type="match status" value="1"/>
</dbReference>
<feature type="active site" evidence="4">
    <location>
        <position position="36"/>
    </location>
</feature>
<sequence length="194" mass="22244">MRTLLVALFISSSLFSQTTKLPTNKNLKVAYFASGCFWCVEAIYESVPGVKEAISGYAGSDVKNPTYKTIHKTGHAETVAVYYDPLEIDYAELVNVFYLSQDPTTVGQNPDFGNSYRSIIFYSNEQEHKIAQAKFNYVNKLFNGKAVTEIKMIDHFYPAEDYHQNYEKNHPENSYIKAVSIPRLNRFKAKYFKK</sequence>
<dbReference type="Gene3D" id="3.30.1060.10">
    <property type="entry name" value="Peptide methionine sulphoxide reductase MsrA"/>
    <property type="match status" value="1"/>
</dbReference>